<comment type="caution">
    <text evidence="2">The sequence shown here is derived from an EMBL/GenBank/DDBJ whole genome shotgun (WGS) entry which is preliminary data.</text>
</comment>
<proteinExistence type="predicted"/>
<evidence type="ECO:0000313" key="3">
    <source>
        <dbReference type="Proteomes" id="UP000619078"/>
    </source>
</evidence>
<organism evidence="2 3">
    <name type="scientific">Mucilaginibacter glaciei</name>
    <dbReference type="NCBI Taxonomy" id="2772109"/>
    <lineage>
        <taxon>Bacteria</taxon>
        <taxon>Pseudomonadati</taxon>
        <taxon>Bacteroidota</taxon>
        <taxon>Sphingobacteriia</taxon>
        <taxon>Sphingobacteriales</taxon>
        <taxon>Sphingobacteriaceae</taxon>
        <taxon>Mucilaginibacter</taxon>
    </lineage>
</organism>
<reference evidence="2" key="1">
    <citation type="submission" date="2020-09" db="EMBL/GenBank/DDBJ databases">
        <title>Novel species of Mucilaginibacter isolated from a glacier on the Tibetan Plateau.</title>
        <authorList>
            <person name="Liu Q."/>
            <person name="Xin Y.-H."/>
        </authorList>
    </citation>
    <scope>NUCLEOTIDE SEQUENCE</scope>
    <source>
        <strain evidence="2">ZB1P21</strain>
    </source>
</reference>
<dbReference type="AlphaFoldDB" id="A0A926NMH9"/>
<dbReference type="RefSeq" id="WP_191163621.1">
    <property type="nucleotide sequence ID" value="NZ_JACWMX010000004.1"/>
</dbReference>
<feature type="chain" id="PRO_5037366309" evidence="1">
    <location>
        <begin position="19"/>
        <end position="294"/>
    </location>
</feature>
<feature type="signal peptide" evidence="1">
    <location>
        <begin position="1"/>
        <end position="18"/>
    </location>
</feature>
<dbReference type="EMBL" id="JACWMX010000004">
    <property type="protein sequence ID" value="MBD1393891.1"/>
    <property type="molecule type" value="Genomic_DNA"/>
</dbReference>
<dbReference type="Proteomes" id="UP000619078">
    <property type="component" value="Unassembled WGS sequence"/>
</dbReference>
<protein>
    <submittedName>
        <fullName evidence="2">Uncharacterized protein</fullName>
    </submittedName>
</protein>
<keyword evidence="1" id="KW-0732">Signal</keyword>
<sequence>MRYTCLLLFVLFSNVTFAARFNPALIAYRGNYAVADTDTTSIVKKNSASAGITYGSDALFFGRTGPIKYPFVSADMILNYKSGFFVYGSALKVLGYKPVLDEIDVGGGYFYRLSKKYTGTISYTRFIFANESTIIKSASTNDINFKNSYDWRVLKTSVIADYLFGKSNDFFLTISNSKYIESKFSIFDQTDYLSINPTINFIVGTQNFVQRYSVDHQYQLEADNIFIKNENGRQARANAQFKMLNYSFKLPLAYNRSHYTLEASWKYSIPVNVEGTLKNRRESFFNFTFFYVFY</sequence>
<name>A0A926NMH9_9SPHI</name>
<gene>
    <name evidence="2" type="ORF">IDJ76_12350</name>
</gene>
<evidence type="ECO:0000256" key="1">
    <source>
        <dbReference type="SAM" id="SignalP"/>
    </source>
</evidence>
<evidence type="ECO:0000313" key="2">
    <source>
        <dbReference type="EMBL" id="MBD1393891.1"/>
    </source>
</evidence>
<accession>A0A926NMH9</accession>
<keyword evidence="3" id="KW-1185">Reference proteome</keyword>